<dbReference type="EMBL" id="FMAU01000014">
    <property type="protein sequence ID" value="SCC38530.1"/>
    <property type="molecule type" value="Genomic_DNA"/>
</dbReference>
<reference evidence="2" key="1">
    <citation type="submission" date="2016-08" db="EMBL/GenBank/DDBJ databases">
        <authorList>
            <person name="Varghese N."/>
            <person name="Submissions Spin"/>
        </authorList>
    </citation>
    <scope>NUCLEOTIDE SEQUENCE [LARGE SCALE GENOMIC DNA]</scope>
    <source>
        <strain evidence="2">SGD-1123</strain>
    </source>
</reference>
<evidence type="ECO:0008006" key="3">
    <source>
        <dbReference type="Google" id="ProtNLM"/>
    </source>
</evidence>
<keyword evidence="2" id="KW-1185">Reference proteome</keyword>
<evidence type="ECO:0000313" key="2">
    <source>
        <dbReference type="Proteomes" id="UP000181997"/>
    </source>
</evidence>
<sequence>MVYGSVNRLLPPLACTPKSNAKSKAKRAGMGHAYRYIHIRGGIFQLGGWQMYSMYPYRNNPQAASNGPMQVVVVEPYVYAALKSLIGKRVVIDTSRGSVSGTLVDAKPDHAVVRDHDSSFFVRICEIVWIMPES</sequence>
<protein>
    <recommendedName>
        <fullName evidence="3">DUF2642 domain-containing protein</fullName>
    </recommendedName>
</protein>
<organism evidence="1 2">
    <name type="scientific">[Bacillus] enclensis</name>
    <dbReference type="NCBI Taxonomy" id="1402860"/>
    <lineage>
        <taxon>Bacteria</taxon>
        <taxon>Bacillati</taxon>
        <taxon>Bacillota</taxon>
        <taxon>Bacilli</taxon>
        <taxon>Bacillales</taxon>
        <taxon>Bacillaceae</taxon>
        <taxon>Rossellomorea</taxon>
    </lineage>
</organism>
<dbReference type="AlphaFoldDB" id="A0A1C4E4Q5"/>
<name>A0A1C4E4Q5_9BACI</name>
<proteinExistence type="predicted"/>
<dbReference type="Proteomes" id="UP000181997">
    <property type="component" value="Unassembled WGS sequence"/>
</dbReference>
<dbReference type="Pfam" id="PF10842">
    <property type="entry name" value="DUF2642"/>
    <property type="match status" value="1"/>
</dbReference>
<gene>
    <name evidence="1" type="ORF">GA0061094_4493</name>
</gene>
<accession>A0A1C4E4Q5</accession>
<dbReference type="InterPro" id="IPR020139">
    <property type="entry name" value="DUF2642"/>
</dbReference>
<evidence type="ECO:0000313" key="1">
    <source>
        <dbReference type="EMBL" id="SCC38530.1"/>
    </source>
</evidence>